<feature type="transmembrane region" description="Helical" evidence="1">
    <location>
        <begin position="70"/>
        <end position="92"/>
    </location>
</feature>
<dbReference type="RefSeq" id="WP_380971015.1">
    <property type="nucleotide sequence ID" value="NZ_JBHTEF010000001.1"/>
</dbReference>
<comment type="similarity">
    <text evidence="1">Belongs to the complex I subunit 6 family.</text>
</comment>
<reference evidence="5" key="2">
    <citation type="journal article" date="2019" name="Int. J. Syst. Evol. Microbiol.">
        <title>The Global Catalogue of Microorganisms (GCM) 10K type strain sequencing project: providing services to taxonomists for standard genome sequencing and annotation.</title>
        <authorList>
            <consortium name="The Broad Institute Genomics Platform"/>
            <consortium name="The Broad Institute Genome Sequencing Center for Infectious Disease"/>
            <person name="Wu L."/>
            <person name="Ma J."/>
        </authorList>
    </citation>
    <scope>NUCLEOTIDE SEQUENCE [LARGE SCALE GENOMIC DNA]</scope>
    <source>
        <strain evidence="5">CCUG 56698</strain>
    </source>
</reference>
<feature type="transmembrane region" description="Helical" evidence="1">
    <location>
        <begin position="104"/>
        <end position="123"/>
    </location>
</feature>
<organism evidence="3 5">
    <name type="scientific">Schaalia naturae</name>
    <dbReference type="NCBI Taxonomy" id="635203"/>
    <lineage>
        <taxon>Bacteria</taxon>
        <taxon>Bacillati</taxon>
        <taxon>Actinomycetota</taxon>
        <taxon>Actinomycetes</taxon>
        <taxon>Actinomycetales</taxon>
        <taxon>Actinomycetaceae</taxon>
        <taxon>Schaalia</taxon>
    </lineage>
</organism>
<keyword evidence="1" id="KW-0874">Quinone</keyword>
<dbReference type="PANTHER" id="PTHR33269:SF19">
    <property type="entry name" value="NADH-QUINONE OXIDOREDUCTASE SUBUNIT J"/>
    <property type="match status" value="1"/>
</dbReference>
<dbReference type="EMBL" id="JBHTEF010000001">
    <property type="protein sequence ID" value="MFC7582214.1"/>
    <property type="molecule type" value="Genomic_DNA"/>
</dbReference>
<keyword evidence="1" id="KW-1003">Cell membrane</keyword>
<evidence type="ECO:0000313" key="3">
    <source>
        <dbReference type="EMBL" id="MFC7579626.1"/>
    </source>
</evidence>
<sequence>MNPMASWPAMGSTGEVILFWCVAVLMVGGALGVLFFKKAAYAAISMITVMLGLAVLYFALGAPFLGAVQVVVYTGAIMMLFLFVLMMIGVGASDEYQRQRRGNIVGAVIGALGLAVILIGILAHTSVSSAVGLSGDPYSNEPVTSLAASLFSKHWLSMELAGTLLITAAIGAMLLTHTDRLGPSISQRATVEAKMRAFKESGRRIGQLPAPGVYAETNAVDVPAISGATMGPVEESVPRVLRVRGLDRSLSQVAPEVAESLQLERAGDTSEALHGAAATESVPRSGAWGMPGPSAPGGLRQPAARPLTSAEPTGPAILAEDEHEHLDAGRPGTDHVSGPGASAAHTAVPSEDAKEEEK</sequence>
<feature type="region of interest" description="Disordered" evidence="2">
    <location>
        <begin position="264"/>
        <end position="358"/>
    </location>
</feature>
<dbReference type="GO" id="GO:0050136">
    <property type="term" value="F:NADH dehydrogenase (quinone) (non-electrogenic) activity"/>
    <property type="evidence" value="ECO:0007669"/>
    <property type="project" value="UniProtKB-EC"/>
</dbReference>
<dbReference type="EMBL" id="JBHTEF010000001">
    <property type="protein sequence ID" value="MFC7579626.1"/>
    <property type="molecule type" value="Genomic_DNA"/>
</dbReference>
<dbReference type="EC" id="7.1.1.-" evidence="1"/>
<protein>
    <recommendedName>
        <fullName evidence="1">NADH-quinone oxidoreductase subunit J</fullName>
        <ecNumber evidence="1">7.1.1.-</ecNumber>
    </recommendedName>
</protein>
<reference evidence="3" key="1">
    <citation type="journal article" date="2014" name="Int. J. Syst. Evol. Microbiol.">
        <title>Complete genome of a new Firmicutes species belonging to the dominant human colonic microbiota ('Ruminococcus bicirculans') reveals two chromosomes and a selective capacity to utilize plant glucans.</title>
        <authorList>
            <consortium name="NISC Comparative Sequencing Program"/>
            <person name="Wegmann U."/>
            <person name="Louis P."/>
            <person name="Goesmann A."/>
            <person name="Henrissat B."/>
            <person name="Duncan S.H."/>
            <person name="Flint H.J."/>
        </authorList>
    </citation>
    <scope>NUCLEOTIDE SEQUENCE</scope>
    <source>
        <strain evidence="3">CCUG 56698</strain>
    </source>
</reference>
<keyword evidence="3" id="KW-0560">Oxidoreductase</keyword>
<keyword evidence="1" id="KW-0472">Membrane</keyword>
<name>A0ABW2SJE7_9ACTO</name>
<feature type="transmembrane region" description="Helical" evidence="1">
    <location>
        <begin position="16"/>
        <end position="36"/>
    </location>
</feature>
<gene>
    <name evidence="3" type="ORF">ACFQWG_00020</name>
    <name evidence="4" type="ORF">ACFQWG_13530</name>
</gene>
<dbReference type="NCBIfam" id="NF005165">
    <property type="entry name" value="PRK06638.1-5"/>
    <property type="match status" value="1"/>
</dbReference>
<keyword evidence="5" id="KW-1185">Reference proteome</keyword>
<keyword evidence="1" id="KW-1133">Transmembrane helix</keyword>
<comment type="catalytic activity">
    <reaction evidence="1">
        <text>a quinone + NADH + 5 H(+)(in) = a quinol + NAD(+) + 4 H(+)(out)</text>
        <dbReference type="Rhea" id="RHEA:57888"/>
        <dbReference type="ChEBI" id="CHEBI:15378"/>
        <dbReference type="ChEBI" id="CHEBI:24646"/>
        <dbReference type="ChEBI" id="CHEBI:57540"/>
        <dbReference type="ChEBI" id="CHEBI:57945"/>
        <dbReference type="ChEBI" id="CHEBI:132124"/>
    </reaction>
</comment>
<dbReference type="Gene3D" id="1.20.120.1200">
    <property type="entry name" value="NADH-ubiquinone/plastoquinone oxidoreductase chain 6, subunit NuoJ"/>
    <property type="match status" value="1"/>
</dbReference>
<dbReference type="Proteomes" id="UP001596527">
    <property type="component" value="Unassembled WGS sequence"/>
</dbReference>
<accession>A0ABW2SJE7</accession>
<dbReference type="InterPro" id="IPR042106">
    <property type="entry name" value="Nuo/plastoQ_OxRdtase_6_NuoJ"/>
</dbReference>
<feature type="transmembrane region" description="Helical" evidence="1">
    <location>
        <begin position="155"/>
        <end position="175"/>
    </location>
</feature>
<dbReference type="InterPro" id="IPR001457">
    <property type="entry name" value="NADH_UbQ/plastoQ_OxRdtase_su6"/>
</dbReference>
<evidence type="ECO:0000313" key="5">
    <source>
        <dbReference type="Proteomes" id="UP001596527"/>
    </source>
</evidence>
<keyword evidence="1" id="KW-0812">Transmembrane</keyword>
<proteinExistence type="inferred from homology"/>
<dbReference type="Pfam" id="PF00499">
    <property type="entry name" value="Oxidored_q3"/>
    <property type="match status" value="1"/>
</dbReference>
<feature type="transmembrane region" description="Helical" evidence="1">
    <location>
        <begin position="43"/>
        <end position="64"/>
    </location>
</feature>
<evidence type="ECO:0000256" key="2">
    <source>
        <dbReference type="SAM" id="MobiDB-lite"/>
    </source>
</evidence>
<comment type="caution">
    <text evidence="3">The sequence shown here is derived from an EMBL/GenBank/DDBJ whole genome shotgun (WGS) entry which is preliminary data.</text>
</comment>
<evidence type="ECO:0000313" key="4">
    <source>
        <dbReference type="EMBL" id="MFC7582214.1"/>
    </source>
</evidence>
<keyword evidence="1" id="KW-0520">NAD</keyword>
<dbReference type="PANTHER" id="PTHR33269">
    <property type="entry name" value="NADH-UBIQUINONE OXIDOREDUCTASE CHAIN 6"/>
    <property type="match status" value="1"/>
</dbReference>
<reference evidence="3" key="3">
    <citation type="submission" date="2024-09" db="EMBL/GenBank/DDBJ databases">
        <authorList>
            <person name="Sun Q."/>
            <person name="Mori K."/>
        </authorList>
    </citation>
    <scope>NUCLEOTIDE SEQUENCE</scope>
    <source>
        <strain evidence="3">CCUG 56698</strain>
    </source>
</reference>
<comment type="subcellular location">
    <subcellularLocation>
        <location evidence="1">Cell membrane</location>
        <topology evidence="1">Multi-pass membrane protein</topology>
    </subcellularLocation>
</comment>
<comment type="function">
    <text evidence="1">NDH-1 shuttles electrons from NADH, via FMN and iron-sulfur (Fe-S) centers, to quinones in the respiratory chain. Couples the redox reaction to proton translocation (for every two electrons transferred, four hydrogen ions are translocated across the cytoplasmic membrane), and thus conserves the redox energy in a proton gradient.</text>
</comment>
<evidence type="ECO:0000256" key="1">
    <source>
        <dbReference type="RuleBase" id="RU004429"/>
    </source>
</evidence>